<evidence type="ECO:0000313" key="3">
    <source>
        <dbReference type="Proteomes" id="UP001627284"/>
    </source>
</evidence>
<accession>A0ABD2ULK5</accession>
<feature type="region of interest" description="Disordered" evidence="1">
    <location>
        <begin position="41"/>
        <end position="60"/>
    </location>
</feature>
<feature type="compositionally biased region" description="Low complexity" evidence="1">
    <location>
        <begin position="111"/>
        <end position="121"/>
    </location>
</feature>
<feature type="compositionally biased region" description="Polar residues" evidence="1">
    <location>
        <begin position="8"/>
        <end position="22"/>
    </location>
</feature>
<feature type="region of interest" description="Disordered" evidence="1">
    <location>
        <begin position="83"/>
        <end position="135"/>
    </location>
</feature>
<dbReference type="AlphaFoldDB" id="A0ABD2ULK5"/>
<protein>
    <submittedName>
        <fullName evidence="2">Uncharacterized protein</fullName>
    </submittedName>
</protein>
<keyword evidence="3" id="KW-1185">Reference proteome</keyword>
<sequence>MNSGGGKHQTFNENRNKQQQHGLANKIHHWFAINKSKMIPDNNVYSTSHSQKSNSSTLRVKRKFEPKKNEYYLSRCSEMGQLTSSILTSTTRTQSSNNTPREPKGNPNNKLSETLELESLSRTFQNAKSTISKPW</sequence>
<name>A0ABD2ULK5_9SOLN</name>
<gene>
    <name evidence="2" type="ORF">AABB24_009699</name>
</gene>
<reference evidence="2 3" key="1">
    <citation type="submission" date="2024-05" db="EMBL/GenBank/DDBJ databases">
        <title>De novo assembly of an allotetraploid wild potato.</title>
        <authorList>
            <person name="Hosaka A.J."/>
        </authorList>
    </citation>
    <scope>NUCLEOTIDE SEQUENCE [LARGE SCALE GENOMIC DNA]</scope>
    <source>
        <tissue evidence="2">Young leaves</tissue>
    </source>
</reference>
<feature type="compositionally biased region" description="Polar residues" evidence="1">
    <location>
        <begin position="122"/>
        <end position="135"/>
    </location>
</feature>
<organism evidence="2 3">
    <name type="scientific">Solanum stoloniferum</name>
    <dbReference type="NCBI Taxonomy" id="62892"/>
    <lineage>
        <taxon>Eukaryota</taxon>
        <taxon>Viridiplantae</taxon>
        <taxon>Streptophyta</taxon>
        <taxon>Embryophyta</taxon>
        <taxon>Tracheophyta</taxon>
        <taxon>Spermatophyta</taxon>
        <taxon>Magnoliopsida</taxon>
        <taxon>eudicotyledons</taxon>
        <taxon>Gunneridae</taxon>
        <taxon>Pentapetalae</taxon>
        <taxon>asterids</taxon>
        <taxon>lamiids</taxon>
        <taxon>Solanales</taxon>
        <taxon>Solanaceae</taxon>
        <taxon>Solanoideae</taxon>
        <taxon>Solaneae</taxon>
        <taxon>Solanum</taxon>
    </lineage>
</organism>
<dbReference type="Proteomes" id="UP001627284">
    <property type="component" value="Unassembled WGS sequence"/>
</dbReference>
<evidence type="ECO:0000256" key="1">
    <source>
        <dbReference type="SAM" id="MobiDB-lite"/>
    </source>
</evidence>
<dbReference type="EMBL" id="JBJKTR010000005">
    <property type="protein sequence ID" value="KAL3369031.1"/>
    <property type="molecule type" value="Genomic_DNA"/>
</dbReference>
<evidence type="ECO:0000313" key="2">
    <source>
        <dbReference type="EMBL" id="KAL3369031.1"/>
    </source>
</evidence>
<comment type="caution">
    <text evidence="2">The sequence shown here is derived from an EMBL/GenBank/DDBJ whole genome shotgun (WGS) entry which is preliminary data.</text>
</comment>
<proteinExistence type="predicted"/>
<feature type="compositionally biased region" description="Low complexity" evidence="1">
    <location>
        <begin position="46"/>
        <end position="56"/>
    </location>
</feature>
<feature type="compositionally biased region" description="Low complexity" evidence="1">
    <location>
        <begin position="83"/>
        <end position="99"/>
    </location>
</feature>
<feature type="region of interest" description="Disordered" evidence="1">
    <location>
        <begin position="1"/>
        <end position="27"/>
    </location>
</feature>